<evidence type="ECO:0000256" key="2">
    <source>
        <dbReference type="ARBA" id="ARBA00022527"/>
    </source>
</evidence>
<dbReference type="VEuPathDB" id="FungiDB:SCHCODRAFT_02548060"/>
<sequence length="288" mass="32791">PCVLDAVRMSDGRRVVIRKTETWKDEVPIYQRLARLPKDDRNRLAPLLDMILLPDTDSAAFLVLPFLREYYDPPFSRVDQVVRCVSQFLEALRYLHEHDIAHRDFCAYNLMMDASQLLPGGHHFAAPYKAPDGRSALAFRDRAYVSPVQYFVIDLGLAAQLQTNEDLVTGVYGQDKSVPELSWDVPYNPFKVDIYQLGNVILHNMLGIYSGLEFLRPLAESMTQRDPQARPTSSEALQMLEQTFKSLPSSFLNQSIQVVNPFGGQIRFSIKQATLRDVVETSKLHCIT</sequence>
<keyword evidence="5" id="KW-0418">Kinase</keyword>
<dbReference type="eggNOG" id="ENOG502SIC4">
    <property type="taxonomic scope" value="Eukaryota"/>
</dbReference>
<evidence type="ECO:0000256" key="3">
    <source>
        <dbReference type="ARBA" id="ARBA00022679"/>
    </source>
</evidence>
<evidence type="ECO:0000256" key="6">
    <source>
        <dbReference type="ARBA" id="ARBA00022840"/>
    </source>
</evidence>
<evidence type="ECO:0000256" key="1">
    <source>
        <dbReference type="ARBA" id="ARBA00012513"/>
    </source>
</evidence>
<keyword evidence="4" id="KW-0547">Nucleotide-binding</keyword>
<name>D8Q8J3_SCHCM</name>
<evidence type="ECO:0000313" key="11">
    <source>
        <dbReference type="Proteomes" id="UP000007431"/>
    </source>
</evidence>
<dbReference type="GO" id="GO:0005524">
    <property type="term" value="F:ATP binding"/>
    <property type="evidence" value="ECO:0007669"/>
    <property type="project" value="UniProtKB-KW"/>
</dbReference>
<dbReference type="SMART" id="SM00220">
    <property type="entry name" value="S_TKc"/>
    <property type="match status" value="1"/>
</dbReference>
<dbReference type="EC" id="2.7.11.1" evidence="1"/>
<dbReference type="AlphaFoldDB" id="D8Q8J3"/>
<reference evidence="10 11" key="1">
    <citation type="journal article" date="2010" name="Nat. Biotechnol.">
        <title>Genome sequence of the model mushroom Schizophyllum commune.</title>
        <authorList>
            <person name="Ohm R.A."/>
            <person name="de Jong J.F."/>
            <person name="Lugones L.G."/>
            <person name="Aerts A."/>
            <person name="Kothe E."/>
            <person name="Stajich J.E."/>
            <person name="de Vries R.P."/>
            <person name="Record E."/>
            <person name="Levasseur A."/>
            <person name="Baker S.E."/>
            <person name="Bartholomew K.A."/>
            <person name="Coutinho P.M."/>
            <person name="Erdmann S."/>
            <person name="Fowler T.J."/>
            <person name="Gathman A.C."/>
            <person name="Lombard V."/>
            <person name="Henrissat B."/>
            <person name="Knabe N."/>
            <person name="Kuees U."/>
            <person name="Lilly W.W."/>
            <person name="Lindquist E."/>
            <person name="Lucas S."/>
            <person name="Magnuson J.K."/>
            <person name="Piumi F."/>
            <person name="Raudaskoski M."/>
            <person name="Salamov A."/>
            <person name="Schmutz J."/>
            <person name="Schwarze F.W.M.R."/>
            <person name="vanKuyk P.A."/>
            <person name="Horton J.S."/>
            <person name="Grigoriev I.V."/>
            <person name="Woesten H.A.B."/>
        </authorList>
    </citation>
    <scope>NUCLEOTIDE SEQUENCE [LARGE SCALE GENOMIC DNA]</scope>
    <source>
        <strain evidence="11">H4-8 / FGSC 9210</strain>
    </source>
</reference>
<dbReference type="HOGENOM" id="CLU_044121_2_0_1"/>
<dbReference type="InterPro" id="IPR000719">
    <property type="entry name" value="Prot_kinase_dom"/>
</dbReference>
<evidence type="ECO:0000256" key="7">
    <source>
        <dbReference type="ARBA" id="ARBA00047899"/>
    </source>
</evidence>
<dbReference type="SUPFAM" id="SSF56112">
    <property type="entry name" value="Protein kinase-like (PK-like)"/>
    <property type="match status" value="1"/>
</dbReference>
<feature type="domain" description="Protein kinase" evidence="9">
    <location>
        <begin position="1"/>
        <end position="263"/>
    </location>
</feature>
<dbReference type="PANTHER" id="PTHR43671:SF98">
    <property type="entry name" value="SERINE_THREONINE-PROTEIN KINASE NEK11"/>
    <property type="match status" value="1"/>
</dbReference>
<comment type="catalytic activity">
    <reaction evidence="7">
        <text>L-threonyl-[protein] + ATP = O-phospho-L-threonyl-[protein] + ADP + H(+)</text>
        <dbReference type="Rhea" id="RHEA:46608"/>
        <dbReference type="Rhea" id="RHEA-COMP:11060"/>
        <dbReference type="Rhea" id="RHEA-COMP:11605"/>
        <dbReference type="ChEBI" id="CHEBI:15378"/>
        <dbReference type="ChEBI" id="CHEBI:30013"/>
        <dbReference type="ChEBI" id="CHEBI:30616"/>
        <dbReference type="ChEBI" id="CHEBI:61977"/>
        <dbReference type="ChEBI" id="CHEBI:456216"/>
        <dbReference type="EC" id="2.7.11.1"/>
    </reaction>
</comment>
<keyword evidence="2" id="KW-0723">Serine/threonine-protein kinase</keyword>
<dbReference type="EMBL" id="GL377308">
    <property type="protein sequence ID" value="EFI95484.1"/>
    <property type="molecule type" value="Genomic_DNA"/>
</dbReference>
<dbReference type="Proteomes" id="UP000007431">
    <property type="component" value="Unassembled WGS sequence"/>
</dbReference>
<dbReference type="Gene3D" id="1.10.510.10">
    <property type="entry name" value="Transferase(Phosphotransferase) domain 1"/>
    <property type="match status" value="1"/>
</dbReference>
<dbReference type="InParanoid" id="D8Q8J3"/>
<evidence type="ECO:0000313" key="10">
    <source>
        <dbReference type="EMBL" id="EFI95484.1"/>
    </source>
</evidence>
<dbReference type="PROSITE" id="PS50011">
    <property type="entry name" value="PROTEIN_KINASE_DOM"/>
    <property type="match status" value="1"/>
</dbReference>
<keyword evidence="11" id="KW-1185">Reference proteome</keyword>
<comment type="catalytic activity">
    <reaction evidence="8">
        <text>L-seryl-[protein] + ATP = O-phospho-L-seryl-[protein] + ADP + H(+)</text>
        <dbReference type="Rhea" id="RHEA:17989"/>
        <dbReference type="Rhea" id="RHEA-COMP:9863"/>
        <dbReference type="Rhea" id="RHEA-COMP:11604"/>
        <dbReference type="ChEBI" id="CHEBI:15378"/>
        <dbReference type="ChEBI" id="CHEBI:29999"/>
        <dbReference type="ChEBI" id="CHEBI:30616"/>
        <dbReference type="ChEBI" id="CHEBI:83421"/>
        <dbReference type="ChEBI" id="CHEBI:456216"/>
        <dbReference type="EC" id="2.7.11.1"/>
    </reaction>
</comment>
<keyword evidence="6" id="KW-0067">ATP-binding</keyword>
<evidence type="ECO:0000256" key="8">
    <source>
        <dbReference type="ARBA" id="ARBA00048679"/>
    </source>
</evidence>
<proteinExistence type="predicted"/>
<protein>
    <recommendedName>
        <fullName evidence="1">non-specific serine/threonine protein kinase</fullName>
        <ecNumber evidence="1">2.7.11.1</ecNumber>
    </recommendedName>
</protein>
<organism evidence="11">
    <name type="scientific">Schizophyllum commune (strain H4-8 / FGSC 9210)</name>
    <name type="common">Split gill fungus</name>
    <dbReference type="NCBI Taxonomy" id="578458"/>
    <lineage>
        <taxon>Eukaryota</taxon>
        <taxon>Fungi</taxon>
        <taxon>Dikarya</taxon>
        <taxon>Basidiomycota</taxon>
        <taxon>Agaricomycotina</taxon>
        <taxon>Agaricomycetes</taxon>
        <taxon>Agaricomycetidae</taxon>
        <taxon>Agaricales</taxon>
        <taxon>Schizophyllaceae</taxon>
        <taxon>Schizophyllum</taxon>
    </lineage>
</organism>
<dbReference type="InterPro" id="IPR011009">
    <property type="entry name" value="Kinase-like_dom_sf"/>
</dbReference>
<dbReference type="GO" id="GO:0004674">
    <property type="term" value="F:protein serine/threonine kinase activity"/>
    <property type="evidence" value="ECO:0007669"/>
    <property type="project" value="UniProtKB-KW"/>
</dbReference>
<accession>D8Q8J3</accession>
<dbReference type="InterPro" id="IPR050660">
    <property type="entry name" value="NEK_Ser/Thr_kinase"/>
</dbReference>
<dbReference type="OMA" id="HTVPYDP"/>
<keyword evidence="3" id="KW-0808">Transferase</keyword>
<dbReference type="STRING" id="578458.D8Q8J3"/>
<evidence type="ECO:0000256" key="5">
    <source>
        <dbReference type="ARBA" id="ARBA00022777"/>
    </source>
</evidence>
<evidence type="ECO:0000256" key="4">
    <source>
        <dbReference type="ARBA" id="ARBA00022741"/>
    </source>
</evidence>
<feature type="non-terminal residue" evidence="10">
    <location>
        <position position="1"/>
    </location>
</feature>
<gene>
    <name evidence="10" type="ORF">SCHCODRAFT_57945</name>
</gene>
<evidence type="ECO:0000259" key="9">
    <source>
        <dbReference type="PROSITE" id="PS50011"/>
    </source>
</evidence>
<dbReference type="PANTHER" id="PTHR43671">
    <property type="entry name" value="SERINE/THREONINE-PROTEIN KINASE NEK"/>
    <property type="match status" value="1"/>
</dbReference>